<dbReference type="AlphaFoldDB" id="A0A1X3RVU3"/>
<keyword evidence="1" id="KW-0472">Membrane</keyword>
<gene>
    <name evidence="2" type="ORF">AU511_08050</name>
</gene>
<evidence type="ECO:0000256" key="1">
    <source>
        <dbReference type="SAM" id="Phobius"/>
    </source>
</evidence>
<feature type="transmembrane region" description="Helical" evidence="1">
    <location>
        <begin position="12"/>
        <end position="31"/>
    </location>
</feature>
<evidence type="ECO:0000313" key="2">
    <source>
        <dbReference type="EMBL" id="OSN06024.1"/>
    </source>
</evidence>
<accession>A0A1X3RVU3</accession>
<keyword evidence="1" id="KW-1133">Transmembrane helix</keyword>
<feature type="transmembrane region" description="Helical" evidence="1">
    <location>
        <begin position="37"/>
        <end position="56"/>
    </location>
</feature>
<dbReference type="Proteomes" id="UP000194020">
    <property type="component" value="Unassembled WGS sequence"/>
</dbReference>
<keyword evidence="1" id="KW-0812">Transmembrane</keyword>
<organism evidence="2 3">
    <name type="scientific">Lonsdalea iberica</name>
    <dbReference type="NCBI Taxonomy" id="1082703"/>
    <lineage>
        <taxon>Bacteria</taxon>
        <taxon>Pseudomonadati</taxon>
        <taxon>Pseudomonadota</taxon>
        <taxon>Gammaproteobacteria</taxon>
        <taxon>Enterobacterales</taxon>
        <taxon>Pectobacteriaceae</taxon>
        <taxon>Lonsdalea</taxon>
    </lineage>
</organism>
<reference evidence="2 3" key="1">
    <citation type="submission" date="2016-02" db="EMBL/GenBank/DDBJ databases">
        <title>Species-wide whole genome sequencing reveals diversity, host range in Lonsdalea quercina.</title>
        <authorList>
            <person name="Li Y."/>
        </authorList>
    </citation>
    <scope>NUCLEOTIDE SEQUENCE [LARGE SCALE GENOMIC DNA]</scope>
    <source>
        <strain evidence="2 3">LMG 26264</strain>
    </source>
</reference>
<evidence type="ECO:0000313" key="3">
    <source>
        <dbReference type="Proteomes" id="UP000194020"/>
    </source>
</evidence>
<comment type="caution">
    <text evidence="2">The sequence shown here is derived from an EMBL/GenBank/DDBJ whole genome shotgun (WGS) entry which is preliminary data.</text>
</comment>
<proteinExistence type="predicted"/>
<name>A0A1X3RVU3_9GAMM</name>
<sequence>MNFVKNVIKDFFFTTILLSLIAGLWFLYLYFIPEHSVKLIIISIAIVIYIDIRFFLKKRTGVRSGPR</sequence>
<protein>
    <submittedName>
        <fullName evidence="2">Uncharacterized protein</fullName>
    </submittedName>
</protein>
<dbReference type="EMBL" id="LUTP01000016">
    <property type="protein sequence ID" value="OSN06024.1"/>
    <property type="molecule type" value="Genomic_DNA"/>
</dbReference>